<feature type="domain" description="Ig-like" evidence="8">
    <location>
        <begin position="485"/>
        <end position="580"/>
    </location>
</feature>
<dbReference type="Pfam" id="PF13927">
    <property type="entry name" value="Ig_3"/>
    <property type="match status" value="3"/>
</dbReference>
<feature type="region of interest" description="Disordered" evidence="6">
    <location>
        <begin position="815"/>
        <end position="930"/>
    </location>
</feature>
<sequence length="930" mass="102291">MAAKVNRYKKNMGSKEKSENVNPNSDEIDKLTNEKRKLIRERDDEPAKNMRVKKTVNIRSKVTSRSSNSLFLLLRIMKDNILVKCFVLFCMVSSVHGHKEQRFAIEPQDQSAVVGSRVTLPCRVENKAGQLQWTKDDFGLGTHRHLNGYERYKMIGSDEEGDYSLDIKEVTLDDDALYQCQVSSGPRGEPPIRSRYARLIVLTPPDPPKILQGPVLQAVEDSEVNLECVSVGGKPAAEITWVDHDGGVLTQGVTYTAEPLADGRRYTARSILHLRPRRHHHNQTFTCQAQNTADRTYRSTTIKLKVQYAPKVKVFLKSGVNKGRVQEGDTLIVGCQATANPNVLTYKWYVNNDQIASDTSELVLKNISRTYNEATVKCEVHNVIGKSADTKTLEVAYGPTFRERPRNVEVEVGSQATLSCKVDGHPPPRILWLRYENDRVVRVGKSPNLTITATAQSAGQYWCKANIDNHQDIEAPAMVYVRGPPKITSNTTQYGVEGDSVRIECVSFSVPKPDYIMWTFGGSEINTFHNQEYAFLEETLADRMTKSTLIIRKSESRHFGSYNCTVTNLYGMDSIEIKLVADKTNSLILIVSGGASAAVLVLIIMLIIMLCHRKTKKTDQVKKPDITDIGKTCVDQYKDSDRSSNISDLKLELRQVEGSCDIDNSNAGSETDLHPTLHLTSNLGLPLAGPVPLPEGYDNQLMKQYQRYSGDFNQPINNLHFKNHGQSNGYVPYVDYSRDYAPPLPSSDSLTGSLSRSTDGSTYPSHCGSLHRQASCGRLAGVGPDVIPMTNPGVAFTGGVDVRYAATYGNPYLRGSGPLSYVQQTNTNPTSKPAPPPYYSIRNSSLHLSGMVEGQYSSSPSSSSSLRPVTSPLASSSSTSTSGAQPQVPKPSPQSAGALYILPPSSQANSPASQITSKGNGSQITNGTHV</sequence>
<dbReference type="Proteomes" id="UP001549920">
    <property type="component" value="Unassembled WGS sequence"/>
</dbReference>
<evidence type="ECO:0000256" key="1">
    <source>
        <dbReference type="ARBA" id="ARBA00004479"/>
    </source>
</evidence>
<comment type="subcellular location">
    <subcellularLocation>
        <location evidence="1">Membrane</location>
        <topology evidence="1">Single-pass type I membrane protein</topology>
    </subcellularLocation>
</comment>
<feature type="compositionally biased region" description="Low complexity" evidence="6">
    <location>
        <begin position="746"/>
        <end position="762"/>
    </location>
</feature>
<feature type="compositionally biased region" description="Basic residues" evidence="6">
    <location>
        <begin position="1"/>
        <end position="12"/>
    </location>
</feature>
<feature type="domain" description="Ig-like" evidence="8">
    <location>
        <begin position="101"/>
        <end position="193"/>
    </location>
</feature>
<dbReference type="InterPro" id="IPR013162">
    <property type="entry name" value="CD80_C2-set"/>
</dbReference>
<evidence type="ECO:0000313" key="10">
    <source>
        <dbReference type="Proteomes" id="UP001549920"/>
    </source>
</evidence>
<evidence type="ECO:0000256" key="7">
    <source>
        <dbReference type="SAM" id="Phobius"/>
    </source>
</evidence>
<dbReference type="PANTHER" id="PTHR11640:SF31">
    <property type="entry name" value="IRREGULAR CHIASM C-ROUGHEST PROTEIN-RELATED"/>
    <property type="match status" value="1"/>
</dbReference>
<feature type="domain" description="Ig-like" evidence="8">
    <location>
        <begin position="310"/>
        <end position="396"/>
    </location>
</feature>
<dbReference type="InterPro" id="IPR013783">
    <property type="entry name" value="Ig-like_fold"/>
</dbReference>
<keyword evidence="5" id="KW-0393">Immunoglobulin domain</keyword>
<feature type="compositionally biased region" description="Polar residues" evidence="6">
    <location>
        <begin position="915"/>
        <end position="930"/>
    </location>
</feature>
<dbReference type="InterPro" id="IPR036179">
    <property type="entry name" value="Ig-like_dom_sf"/>
</dbReference>
<proteinExistence type="predicted"/>
<dbReference type="InterPro" id="IPR051275">
    <property type="entry name" value="Cell_adhesion_signaling"/>
</dbReference>
<evidence type="ECO:0000259" key="8">
    <source>
        <dbReference type="PROSITE" id="PS50835"/>
    </source>
</evidence>
<dbReference type="SMART" id="SM00409">
    <property type="entry name" value="IG"/>
    <property type="match status" value="5"/>
</dbReference>
<reference evidence="9 10" key="1">
    <citation type="submission" date="2024-06" db="EMBL/GenBank/DDBJ databases">
        <title>A chromosome-level genome assembly of beet webworm, Loxostege sticticalis.</title>
        <authorList>
            <person name="Zhang Y."/>
        </authorList>
    </citation>
    <scope>NUCLEOTIDE SEQUENCE [LARGE SCALE GENOMIC DNA]</scope>
    <source>
        <strain evidence="9">AQ026</strain>
        <tissue evidence="9">Whole body</tissue>
    </source>
</reference>
<dbReference type="EMBL" id="JBEUOH010000026">
    <property type="protein sequence ID" value="KAL0859863.1"/>
    <property type="molecule type" value="Genomic_DNA"/>
</dbReference>
<evidence type="ECO:0000256" key="5">
    <source>
        <dbReference type="ARBA" id="ARBA00023319"/>
    </source>
</evidence>
<dbReference type="InterPro" id="IPR007110">
    <property type="entry name" value="Ig-like_dom"/>
</dbReference>
<keyword evidence="2 7" id="KW-0472">Membrane</keyword>
<feature type="compositionally biased region" description="Low complexity" evidence="6">
    <location>
        <begin position="903"/>
        <end position="914"/>
    </location>
</feature>
<evidence type="ECO:0000313" key="9">
    <source>
        <dbReference type="EMBL" id="KAL0859863.1"/>
    </source>
</evidence>
<dbReference type="PROSITE" id="PS50835">
    <property type="entry name" value="IG_LIKE"/>
    <property type="match status" value="5"/>
</dbReference>
<feature type="transmembrane region" description="Helical" evidence="7">
    <location>
        <begin position="587"/>
        <end position="610"/>
    </location>
</feature>
<dbReference type="Gene3D" id="2.60.40.10">
    <property type="entry name" value="Immunoglobulins"/>
    <property type="match status" value="5"/>
</dbReference>
<feature type="region of interest" description="Disordered" evidence="6">
    <location>
        <begin position="1"/>
        <end position="48"/>
    </location>
</feature>
<name>A0ABR3H4X9_LOXSC</name>
<dbReference type="InterPro" id="IPR003598">
    <property type="entry name" value="Ig_sub2"/>
</dbReference>
<dbReference type="SUPFAM" id="SSF48726">
    <property type="entry name" value="Immunoglobulin"/>
    <property type="match status" value="4"/>
</dbReference>
<evidence type="ECO:0000256" key="6">
    <source>
        <dbReference type="SAM" id="MobiDB-lite"/>
    </source>
</evidence>
<dbReference type="SMART" id="SM00408">
    <property type="entry name" value="IGc2"/>
    <property type="match status" value="5"/>
</dbReference>
<gene>
    <name evidence="9" type="ORF">ABMA27_010202</name>
</gene>
<dbReference type="PANTHER" id="PTHR11640">
    <property type="entry name" value="NEPHRIN"/>
    <property type="match status" value="1"/>
</dbReference>
<feature type="domain" description="Ig-like" evidence="8">
    <location>
        <begin position="399"/>
        <end position="474"/>
    </location>
</feature>
<feature type="compositionally biased region" description="Basic and acidic residues" evidence="6">
    <location>
        <begin position="27"/>
        <end position="48"/>
    </location>
</feature>
<keyword evidence="7" id="KW-0812">Transmembrane</keyword>
<feature type="compositionally biased region" description="Polar residues" evidence="6">
    <location>
        <begin position="821"/>
        <end position="831"/>
    </location>
</feature>
<accession>A0ABR3H4X9</accession>
<keyword evidence="10" id="KW-1185">Reference proteome</keyword>
<evidence type="ECO:0000256" key="2">
    <source>
        <dbReference type="ARBA" id="ARBA00023136"/>
    </source>
</evidence>
<keyword evidence="3" id="KW-1015">Disulfide bond</keyword>
<protein>
    <recommendedName>
        <fullName evidence="8">Ig-like domain-containing protein</fullName>
    </recommendedName>
</protein>
<keyword evidence="7" id="KW-1133">Transmembrane helix</keyword>
<evidence type="ECO:0000256" key="3">
    <source>
        <dbReference type="ARBA" id="ARBA00023157"/>
    </source>
</evidence>
<evidence type="ECO:0000256" key="4">
    <source>
        <dbReference type="ARBA" id="ARBA00023180"/>
    </source>
</evidence>
<feature type="domain" description="Ig-like" evidence="8">
    <location>
        <begin position="208"/>
        <end position="303"/>
    </location>
</feature>
<feature type="region of interest" description="Disordered" evidence="6">
    <location>
        <begin position="744"/>
        <end position="766"/>
    </location>
</feature>
<keyword evidence="4" id="KW-0325">Glycoprotein</keyword>
<comment type="caution">
    <text evidence="9">The sequence shown here is derived from an EMBL/GenBank/DDBJ whole genome shotgun (WGS) entry which is preliminary data.</text>
</comment>
<organism evidence="9 10">
    <name type="scientific">Loxostege sticticalis</name>
    <name type="common">Beet webworm moth</name>
    <dbReference type="NCBI Taxonomy" id="481309"/>
    <lineage>
        <taxon>Eukaryota</taxon>
        <taxon>Metazoa</taxon>
        <taxon>Ecdysozoa</taxon>
        <taxon>Arthropoda</taxon>
        <taxon>Hexapoda</taxon>
        <taxon>Insecta</taxon>
        <taxon>Pterygota</taxon>
        <taxon>Neoptera</taxon>
        <taxon>Endopterygota</taxon>
        <taxon>Lepidoptera</taxon>
        <taxon>Glossata</taxon>
        <taxon>Ditrysia</taxon>
        <taxon>Pyraloidea</taxon>
        <taxon>Crambidae</taxon>
        <taxon>Pyraustinae</taxon>
        <taxon>Loxostege</taxon>
    </lineage>
</organism>
<dbReference type="Pfam" id="PF08205">
    <property type="entry name" value="C2-set_2"/>
    <property type="match status" value="1"/>
</dbReference>
<dbReference type="InterPro" id="IPR003599">
    <property type="entry name" value="Ig_sub"/>
</dbReference>